<keyword evidence="1" id="KW-0472">Membrane</keyword>
<gene>
    <name evidence="2" type="ORF">GCM10009039_10730</name>
</gene>
<dbReference type="PANTHER" id="PTHR40042:SF1">
    <property type="entry name" value="DUF1405 DOMAIN-CONTAINING PROTEIN"/>
    <property type="match status" value="1"/>
</dbReference>
<feature type="transmembrane region" description="Helical" evidence="1">
    <location>
        <begin position="92"/>
        <end position="113"/>
    </location>
</feature>
<comment type="caution">
    <text evidence="2">The sequence shown here is derived from an EMBL/GenBank/DDBJ whole genome shotgun (WGS) entry which is preliminary data.</text>
</comment>
<feature type="transmembrane region" description="Helical" evidence="1">
    <location>
        <begin position="21"/>
        <end position="39"/>
    </location>
</feature>
<protein>
    <submittedName>
        <fullName evidence="2">Membrane protein</fullName>
    </submittedName>
</protein>
<keyword evidence="1" id="KW-0812">Transmembrane</keyword>
<accession>A0A830FK36</accession>
<proteinExistence type="predicted"/>
<dbReference type="AlphaFoldDB" id="A0A830FK36"/>
<name>A0A830FK36_9EURY</name>
<dbReference type="InterPro" id="IPR009845">
    <property type="entry name" value="DUF1405"/>
</dbReference>
<evidence type="ECO:0000313" key="2">
    <source>
        <dbReference type="EMBL" id="GGL54437.1"/>
    </source>
</evidence>
<feature type="transmembrane region" description="Helical" evidence="1">
    <location>
        <begin position="119"/>
        <end position="142"/>
    </location>
</feature>
<feature type="transmembrane region" description="Helical" evidence="1">
    <location>
        <begin position="180"/>
        <end position="200"/>
    </location>
</feature>
<dbReference type="Pfam" id="PF07187">
    <property type="entry name" value="DUF1405"/>
    <property type="match status" value="1"/>
</dbReference>
<reference evidence="2" key="2">
    <citation type="submission" date="2020-09" db="EMBL/GenBank/DDBJ databases">
        <authorList>
            <person name="Sun Q."/>
            <person name="Ohkuma M."/>
        </authorList>
    </citation>
    <scope>NUCLEOTIDE SEQUENCE</scope>
    <source>
        <strain evidence="2">JCM 19596</strain>
    </source>
</reference>
<keyword evidence="3" id="KW-1185">Reference proteome</keyword>
<evidence type="ECO:0000313" key="3">
    <source>
        <dbReference type="Proteomes" id="UP000607197"/>
    </source>
</evidence>
<reference evidence="2" key="1">
    <citation type="journal article" date="2014" name="Int. J. Syst. Evol. Microbiol.">
        <title>Complete genome sequence of Corynebacterium casei LMG S-19264T (=DSM 44701T), isolated from a smear-ripened cheese.</title>
        <authorList>
            <consortium name="US DOE Joint Genome Institute (JGI-PGF)"/>
            <person name="Walter F."/>
            <person name="Albersmeier A."/>
            <person name="Kalinowski J."/>
            <person name="Ruckert C."/>
        </authorList>
    </citation>
    <scope>NUCLEOTIDE SEQUENCE</scope>
    <source>
        <strain evidence="2">JCM 19596</strain>
    </source>
</reference>
<dbReference type="PANTHER" id="PTHR40042">
    <property type="entry name" value="HYPOTHETICAL MEMBRANE SPANNING PROTEIN"/>
    <property type="match status" value="1"/>
</dbReference>
<dbReference type="RefSeq" id="WP_188976588.1">
    <property type="nucleotide sequence ID" value="NZ_BMPG01000001.1"/>
</dbReference>
<dbReference type="OrthoDB" id="304519at2157"/>
<feature type="transmembrane region" description="Helical" evidence="1">
    <location>
        <begin position="149"/>
        <end position="168"/>
    </location>
</feature>
<evidence type="ECO:0000256" key="1">
    <source>
        <dbReference type="SAM" id="Phobius"/>
    </source>
</evidence>
<organism evidence="2 3">
    <name type="scientific">Halocalculus aciditolerans</name>
    <dbReference type="NCBI Taxonomy" id="1383812"/>
    <lineage>
        <taxon>Archaea</taxon>
        <taxon>Methanobacteriati</taxon>
        <taxon>Methanobacteriota</taxon>
        <taxon>Stenosarchaea group</taxon>
        <taxon>Halobacteria</taxon>
        <taxon>Halobacteriales</taxon>
        <taxon>Halobacteriaceae</taxon>
        <taxon>Halocalculus</taxon>
    </lineage>
</organism>
<sequence>MRTFVPQRVADIYLEQEGSRALLILANCLAILVGINFYLSQLLANRNVVLWPVIADSPLSVAWMTFSLFALSGAGALASYRNSWFHDLVDTLAFVSLFKYGMWTVFTLNYFFFSYYPDLWSYFGILFAHVVMVGEAFLLPYYANTSKPILAVALGWLLLGDVADYAFGLYPHLRVESLGVLPEVTVFLSFASVALAWYCLDEA</sequence>
<keyword evidence="1" id="KW-1133">Transmembrane helix</keyword>
<dbReference type="EMBL" id="BMPG01000001">
    <property type="protein sequence ID" value="GGL54437.1"/>
    <property type="molecule type" value="Genomic_DNA"/>
</dbReference>
<feature type="transmembrane region" description="Helical" evidence="1">
    <location>
        <begin position="59"/>
        <end position="80"/>
    </location>
</feature>
<dbReference type="Proteomes" id="UP000607197">
    <property type="component" value="Unassembled WGS sequence"/>
</dbReference>